<dbReference type="AlphaFoldDB" id="A0A497JG85"/>
<feature type="non-terminal residue" evidence="1">
    <location>
        <position position="1"/>
    </location>
</feature>
<gene>
    <name evidence="1" type="ORF">DRO07_01465</name>
</gene>
<dbReference type="GO" id="GO:0004748">
    <property type="term" value="F:ribonucleoside-diphosphate reductase activity, thioredoxin disulfide as acceptor"/>
    <property type="evidence" value="ECO:0007669"/>
    <property type="project" value="TreeGrafter"/>
</dbReference>
<dbReference type="InterPro" id="IPR012833">
    <property type="entry name" value="NrdD"/>
</dbReference>
<proteinExistence type="predicted"/>
<dbReference type="EMBL" id="QMWO01000039">
    <property type="protein sequence ID" value="RLG69875.1"/>
    <property type="molecule type" value="Genomic_DNA"/>
</dbReference>
<evidence type="ECO:0000313" key="1">
    <source>
        <dbReference type="EMBL" id="RLG69875.1"/>
    </source>
</evidence>
<dbReference type="GO" id="GO:0008998">
    <property type="term" value="F:ribonucleoside-triphosphate reductase (thioredoxin) activity"/>
    <property type="evidence" value="ECO:0007669"/>
    <property type="project" value="UniProtKB-EC"/>
</dbReference>
<dbReference type="Proteomes" id="UP000277633">
    <property type="component" value="Unassembled WGS sequence"/>
</dbReference>
<keyword evidence="1" id="KW-0560">Oxidoreductase</keyword>
<dbReference type="Pfam" id="PF13597">
    <property type="entry name" value="NRDD"/>
    <property type="match status" value="1"/>
</dbReference>
<dbReference type="NCBIfam" id="NF006126">
    <property type="entry name" value="PRK08270.1"/>
    <property type="match status" value="1"/>
</dbReference>
<dbReference type="NCBIfam" id="TIGR02487">
    <property type="entry name" value="NrdD"/>
    <property type="match status" value="1"/>
</dbReference>
<accession>A0A497JG85</accession>
<dbReference type="SUPFAM" id="SSF51998">
    <property type="entry name" value="PFL-like glycyl radical enzymes"/>
    <property type="match status" value="1"/>
</dbReference>
<dbReference type="Gene3D" id="3.20.70.20">
    <property type="match status" value="1"/>
</dbReference>
<reference evidence="1 2" key="1">
    <citation type="submission" date="2018-06" db="EMBL/GenBank/DDBJ databases">
        <title>Extensive metabolic versatility and redundancy in microbially diverse, dynamic hydrothermal sediments.</title>
        <authorList>
            <person name="Dombrowski N."/>
            <person name="Teske A."/>
            <person name="Baker B.J."/>
        </authorList>
    </citation>
    <scope>NUCLEOTIDE SEQUENCE [LARGE SCALE GENOMIC DNA]</scope>
    <source>
        <strain evidence="1">B9_G13</strain>
    </source>
</reference>
<dbReference type="PANTHER" id="PTHR21075">
    <property type="entry name" value="ANAEROBIC RIBONUCLEOSIDE-TRIPHOSPHATE REDUCTASE"/>
    <property type="match status" value="1"/>
</dbReference>
<dbReference type="GO" id="GO:0009265">
    <property type="term" value="P:2'-deoxyribonucleotide biosynthetic process"/>
    <property type="evidence" value="ECO:0007669"/>
    <property type="project" value="TreeGrafter"/>
</dbReference>
<dbReference type="EC" id="1.17.4.2" evidence="1"/>
<comment type="caution">
    <text evidence="1">The sequence shown here is derived from an EMBL/GenBank/DDBJ whole genome shotgun (WGS) entry which is preliminary data.</text>
</comment>
<dbReference type="GO" id="GO:0006260">
    <property type="term" value="P:DNA replication"/>
    <property type="evidence" value="ECO:0007669"/>
    <property type="project" value="InterPro"/>
</dbReference>
<dbReference type="GO" id="GO:0031250">
    <property type="term" value="C:anaerobic ribonucleoside-triphosphate reductase complex"/>
    <property type="evidence" value="ECO:0007669"/>
    <property type="project" value="TreeGrafter"/>
</dbReference>
<organism evidence="1 2">
    <name type="scientific">Candidatus Iainarchaeum sp</name>
    <dbReference type="NCBI Taxonomy" id="3101447"/>
    <lineage>
        <taxon>Archaea</taxon>
        <taxon>Candidatus Iainarchaeota</taxon>
        <taxon>Candidatus Iainarchaeia</taxon>
        <taxon>Candidatus Iainarchaeales</taxon>
        <taxon>Candidatus Iainarchaeaceae</taxon>
        <taxon>Candidatus Iainarchaeum</taxon>
    </lineage>
</organism>
<evidence type="ECO:0000313" key="2">
    <source>
        <dbReference type="Proteomes" id="UP000277633"/>
    </source>
</evidence>
<sequence length="436" mass="50148">QVPFTNITLDWTIPEDLRDVPAIWGGKELKETYADFREEMDMINRAFIEVMMEGDMNGRIFTFPIPTYNITKDFDWNSENANLLFEMTAKYGTPYFQNFVNSSLKPSDVRSMCCRLQLDVRELRMKTGGLFGSGEKTGSIGVVTINMPQIGYLSKDDSEFFERLDYLMYLAKESLEIKRKEVEKNMRNGLLPWTKRYLGTLDFHFSTIGLIGMNEACLNFLEKSIASKEGKRFALKVLDFMRARLQDFQEETGNMYNLEATPGEGASYRLARIDKKNYPDIITAGTKNAPYYTNSTHLPVDYTDDIFEALDHQDELQCKYTGGTVLHGFVGEQISDAEACKQLVKTIAYNYKLPYFTITPTFSICPVHGYIAGKHYTCPVRVNGGDKCGKRTEVYSRVVGYYRPVQNWNTGKQQEFEERQHYSVEKALAKVKKKRK</sequence>
<dbReference type="PANTHER" id="PTHR21075:SF0">
    <property type="entry name" value="ANAEROBIC RIBONUCLEOSIDE-TRIPHOSPHATE REDUCTASE"/>
    <property type="match status" value="1"/>
</dbReference>
<protein>
    <submittedName>
        <fullName evidence="1">Ribonucleoside triphosphate reductase</fullName>
        <ecNumber evidence="1">1.17.4.2</ecNumber>
    </submittedName>
</protein>
<name>A0A497JG85_9ARCH</name>